<name>A0AAE0KYL8_9CHLO</name>
<dbReference type="Pfam" id="PF13517">
    <property type="entry name" value="FG-GAP_3"/>
    <property type="match status" value="3"/>
</dbReference>
<dbReference type="EMBL" id="LGRX02013803">
    <property type="protein sequence ID" value="KAK3265608.1"/>
    <property type="molecule type" value="Genomic_DNA"/>
</dbReference>
<evidence type="ECO:0000313" key="3">
    <source>
        <dbReference type="EMBL" id="KAK3265608.1"/>
    </source>
</evidence>
<dbReference type="SUPFAM" id="SSF69318">
    <property type="entry name" value="Integrin alpha N-terminal domain"/>
    <property type="match status" value="1"/>
</dbReference>
<dbReference type="AlphaFoldDB" id="A0AAE0KYL8"/>
<dbReference type="PANTHER" id="PTHR44103">
    <property type="entry name" value="PROPROTEIN CONVERTASE P"/>
    <property type="match status" value="1"/>
</dbReference>
<dbReference type="InterPro" id="IPR013517">
    <property type="entry name" value="FG-GAP"/>
</dbReference>
<evidence type="ECO:0000256" key="2">
    <source>
        <dbReference type="SAM" id="MobiDB-lite"/>
    </source>
</evidence>
<keyword evidence="4" id="KW-1185">Reference proteome</keyword>
<reference evidence="3 4" key="1">
    <citation type="journal article" date="2015" name="Genome Biol. Evol.">
        <title>Comparative Genomics of a Bacterivorous Green Alga Reveals Evolutionary Causalities and Consequences of Phago-Mixotrophic Mode of Nutrition.</title>
        <authorList>
            <person name="Burns J.A."/>
            <person name="Paasch A."/>
            <person name="Narechania A."/>
            <person name="Kim E."/>
        </authorList>
    </citation>
    <scope>NUCLEOTIDE SEQUENCE [LARGE SCALE GENOMIC DNA]</scope>
    <source>
        <strain evidence="3 4">PLY_AMNH</strain>
    </source>
</reference>
<feature type="region of interest" description="Disordered" evidence="2">
    <location>
        <begin position="57"/>
        <end position="94"/>
    </location>
</feature>
<organism evidence="3 4">
    <name type="scientific">Cymbomonas tetramitiformis</name>
    <dbReference type="NCBI Taxonomy" id="36881"/>
    <lineage>
        <taxon>Eukaryota</taxon>
        <taxon>Viridiplantae</taxon>
        <taxon>Chlorophyta</taxon>
        <taxon>Pyramimonadophyceae</taxon>
        <taxon>Pyramimonadales</taxon>
        <taxon>Pyramimonadaceae</taxon>
        <taxon>Cymbomonas</taxon>
    </lineage>
</organism>
<keyword evidence="1" id="KW-0732">Signal</keyword>
<sequence>MAMGHDGPPAYETAWTLQDVLNMELAAASMVIINTLTECSDDKIAWYYNSRTAAPTASPTIAPTTAAPSTAAPTIAPTTDGPAQGPTTTTSGFAARGRSLLGDDGSGRFGSQQVISTLANGAEGVYATDLDGDGDMDVLSASNFDDKIAWYANDGSGGFGSQLVITTLAKYARSVYAADVDGDGDMDVLSASFEDDKIAWYANDGSGGFGSQQLVISTVANNPLSVFVADVDGDGDMDLLSASFVDDKIAWYANDGSGGFGSQQLVISTLADNARSVYAADMDGDGDMDVLSASAWDDKIACQQVISTLADGAVSVHAADMDGDGDKDVLSASVGDDKIACQQVISTLADGARSVHAADMDGDGDMDVLSASMDDAKIAWYLGWRHPLRGRPINLRFPGVLR</sequence>
<evidence type="ECO:0008006" key="5">
    <source>
        <dbReference type="Google" id="ProtNLM"/>
    </source>
</evidence>
<evidence type="ECO:0000256" key="1">
    <source>
        <dbReference type="ARBA" id="ARBA00022729"/>
    </source>
</evidence>
<feature type="compositionally biased region" description="Low complexity" evidence="2">
    <location>
        <begin position="57"/>
        <end position="79"/>
    </location>
</feature>
<comment type="caution">
    <text evidence="3">The sequence shown here is derived from an EMBL/GenBank/DDBJ whole genome shotgun (WGS) entry which is preliminary data.</text>
</comment>
<proteinExistence type="predicted"/>
<gene>
    <name evidence="3" type="ORF">CYMTET_25722</name>
</gene>
<dbReference type="PANTHER" id="PTHR44103:SF1">
    <property type="entry name" value="PROPROTEIN CONVERTASE P"/>
    <property type="match status" value="1"/>
</dbReference>
<dbReference type="Proteomes" id="UP001190700">
    <property type="component" value="Unassembled WGS sequence"/>
</dbReference>
<accession>A0AAE0KYL8</accession>
<evidence type="ECO:0000313" key="4">
    <source>
        <dbReference type="Proteomes" id="UP001190700"/>
    </source>
</evidence>
<protein>
    <recommendedName>
        <fullName evidence="5">VCBS repeat-containing protein</fullName>
    </recommendedName>
</protein>
<dbReference type="InterPro" id="IPR028994">
    <property type="entry name" value="Integrin_alpha_N"/>
</dbReference>